<keyword evidence="3 6" id="KW-0812">Transmembrane</keyword>
<evidence type="ECO:0000256" key="6">
    <source>
        <dbReference type="SAM" id="Phobius"/>
    </source>
</evidence>
<dbReference type="OrthoDB" id="9792579at2"/>
<feature type="transmembrane region" description="Helical" evidence="6">
    <location>
        <begin position="318"/>
        <end position="337"/>
    </location>
</feature>
<evidence type="ECO:0000256" key="2">
    <source>
        <dbReference type="ARBA" id="ARBA00022475"/>
    </source>
</evidence>
<evidence type="ECO:0000313" key="8">
    <source>
        <dbReference type="Proteomes" id="UP000607311"/>
    </source>
</evidence>
<keyword evidence="4 6" id="KW-1133">Transmembrane helix</keyword>
<dbReference type="EMBL" id="BOPD01000009">
    <property type="protein sequence ID" value="GIJ32325.1"/>
    <property type="molecule type" value="Genomic_DNA"/>
</dbReference>
<feature type="transmembrane region" description="Helical" evidence="6">
    <location>
        <begin position="209"/>
        <end position="228"/>
    </location>
</feature>
<dbReference type="Proteomes" id="UP000607311">
    <property type="component" value="Unassembled WGS sequence"/>
</dbReference>
<dbReference type="InterPro" id="IPR001851">
    <property type="entry name" value="ABC_transp_permease"/>
</dbReference>
<proteinExistence type="predicted"/>
<dbReference type="AlphaFoldDB" id="A0A9W5US77"/>
<dbReference type="RefSeq" id="WP_093408163.1">
    <property type="nucleotide sequence ID" value="NZ_BOPD01000009.1"/>
</dbReference>
<feature type="transmembrane region" description="Helical" evidence="6">
    <location>
        <begin position="268"/>
        <end position="285"/>
    </location>
</feature>
<dbReference type="GO" id="GO:0022857">
    <property type="term" value="F:transmembrane transporter activity"/>
    <property type="evidence" value="ECO:0007669"/>
    <property type="project" value="InterPro"/>
</dbReference>
<evidence type="ECO:0000256" key="4">
    <source>
        <dbReference type="ARBA" id="ARBA00022989"/>
    </source>
</evidence>
<accession>A0A9W5US77</accession>
<sequence length="426" mass="44473">MSTTAVPDVAVASVNEGFWTRTRKVGLVLVALGLLATVLFGALATGEQARFTLSEDAAGAALEINGTVGAIVFGLIALAAGGSMLAGLPKRWFVPVLAVGLVAFVLSFLCWQVSAAPTGQNFMPLVNIVRGTFLLALPLIFGSLAGVLCERSGVVNVAIEGQLLMGAFSGALFGSISGSVWVGLVAAAIGGSLISLLLAVFSIRYLVDQVVMGIVLNLLALGITGFLYERLMQTDAARYNSAPRFSNWEIPLLSDIPLLGPALFRGNIFLYLALLLVLVIHIALFRTRWGLRTRSVGEHPTAADTLGVRVLGLRYRNVIMAGAVAGIGGASYTLALFSFTKNMIGGKGFIALAALIFGRWSPTGALLAALFFGFADQLATYLGAINSVIPGQFLAMLPYLATILAVAGLVGRVRAPAADGKPYIKG</sequence>
<dbReference type="GO" id="GO:0005886">
    <property type="term" value="C:plasma membrane"/>
    <property type="evidence" value="ECO:0007669"/>
    <property type="project" value="UniProtKB-SubCell"/>
</dbReference>
<feature type="transmembrane region" description="Helical" evidence="6">
    <location>
        <begin position="180"/>
        <end position="203"/>
    </location>
</feature>
<organism evidence="7 8">
    <name type="scientific">Micromonospora sediminimaris</name>
    <dbReference type="NCBI Taxonomy" id="547162"/>
    <lineage>
        <taxon>Bacteria</taxon>
        <taxon>Bacillati</taxon>
        <taxon>Actinomycetota</taxon>
        <taxon>Actinomycetes</taxon>
        <taxon>Micromonosporales</taxon>
        <taxon>Micromonosporaceae</taxon>
        <taxon>Micromonospora</taxon>
    </lineage>
</organism>
<dbReference type="CDD" id="cd06580">
    <property type="entry name" value="TM_PBP1_transp_TpRbsC_like"/>
    <property type="match status" value="1"/>
</dbReference>
<dbReference type="Pfam" id="PF02653">
    <property type="entry name" value="BPD_transp_2"/>
    <property type="match status" value="1"/>
</dbReference>
<feature type="transmembrane region" description="Helical" evidence="6">
    <location>
        <begin position="92"/>
        <end position="113"/>
    </location>
</feature>
<feature type="transmembrane region" description="Helical" evidence="6">
    <location>
        <begin position="25"/>
        <end position="45"/>
    </location>
</feature>
<dbReference type="PANTHER" id="PTHR43370:SF1">
    <property type="entry name" value="GUANOSINE ABC TRANSPORTER PERMEASE PROTEIN NUPQ"/>
    <property type="match status" value="1"/>
</dbReference>
<evidence type="ECO:0000256" key="5">
    <source>
        <dbReference type="ARBA" id="ARBA00023136"/>
    </source>
</evidence>
<keyword evidence="8" id="KW-1185">Reference proteome</keyword>
<feature type="transmembrane region" description="Helical" evidence="6">
    <location>
        <begin position="154"/>
        <end position="173"/>
    </location>
</feature>
<protein>
    <submittedName>
        <fullName evidence="7">ABC transporter permease</fullName>
    </submittedName>
</protein>
<evidence type="ECO:0000256" key="1">
    <source>
        <dbReference type="ARBA" id="ARBA00004651"/>
    </source>
</evidence>
<reference evidence="7" key="1">
    <citation type="submission" date="2021-01" db="EMBL/GenBank/DDBJ databases">
        <title>Whole genome shotgun sequence of Verrucosispora sediminis NBRC 107745.</title>
        <authorList>
            <person name="Komaki H."/>
            <person name="Tamura T."/>
        </authorList>
    </citation>
    <scope>NUCLEOTIDE SEQUENCE</scope>
    <source>
        <strain evidence="7">NBRC 107745</strain>
    </source>
</reference>
<feature type="transmembrane region" description="Helical" evidence="6">
    <location>
        <begin position="125"/>
        <end position="148"/>
    </location>
</feature>
<comment type="caution">
    <text evidence="7">The sequence shown here is derived from an EMBL/GenBank/DDBJ whole genome shotgun (WGS) entry which is preliminary data.</text>
</comment>
<evidence type="ECO:0000256" key="3">
    <source>
        <dbReference type="ARBA" id="ARBA00022692"/>
    </source>
</evidence>
<feature type="transmembrane region" description="Helical" evidence="6">
    <location>
        <begin position="349"/>
        <end position="373"/>
    </location>
</feature>
<keyword evidence="2" id="KW-1003">Cell membrane</keyword>
<feature type="transmembrane region" description="Helical" evidence="6">
    <location>
        <begin position="393"/>
        <end position="411"/>
    </location>
</feature>
<keyword evidence="5 6" id="KW-0472">Membrane</keyword>
<feature type="transmembrane region" description="Helical" evidence="6">
    <location>
        <begin position="57"/>
        <end position="80"/>
    </location>
</feature>
<name>A0A9W5US77_9ACTN</name>
<dbReference type="PANTHER" id="PTHR43370">
    <property type="entry name" value="SUGAR ABC TRANSPORTER INTEGRAL MEMBRANE PROTEIN-RELATED"/>
    <property type="match status" value="1"/>
</dbReference>
<gene>
    <name evidence="7" type="ORF">Vse01_14730</name>
</gene>
<comment type="subcellular location">
    <subcellularLocation>
        <location evidence="1">Cell membrane</location>
        <topology evidence="1">Multi-pass membrane protein</topology>
    </subcellularLocation>
</comment>
<evidence type="ECO:0000313" key="7">
    <source>
        <dbReference type="EMBL" id="GIJ32325.1"/>
    </source>
</evidence>